<feature type="transmembrane region" description="Helical" evidence="4">
    <location>
        <begin position="331"/>
        <end position="350"/>
    </location>
</feature>
<evidence type="ECO:0000313" key="7">
    <source>
        <dbReference type="Proteomes" id="UP000031972"/>
    </source>
</evidence>
<dbReference type="Pfam" id="PF00535">
    <property type="entry name" value="Glycos_transf_2"/>
    <property type="match status" value="1"/>
</dbReference>
<keyword evidence="4" id="KW-0812">Transmembrane</keyword>
<dbReference type="PANTHER" id="PTHR43630:SF1">
    <property type="entry name" value="POLY-BETA-1,6-N-ACETYL-D-GLUCOSAMINE SYNTHASE"/>
    <property type="match status" value="1"/>
</dbReference>
<dbReference type="CDD" id="cd06423">
    <property type="entry name" value="CESA_like"/>
    <property type="match status" value="1"/>
</dbReference>
<feature type="domain" description="Glycosyltransferase 2-like" evidence="5">
    <location>
        <begin position="38"/>
        <end position="211"/>
    </location>
</feature>
<dbReference type="AlphaFoldDB" id="A0A0C2VGG0"/>
<comment type="caution">
    <text evidence="6">The sequence shown here is derived from an EMBL/GenBank/DDBJ whole genome shotgun (WGS) entry which is preliminary data.</text>
</comment>
<organism evidence="6 7">
    <name type="scientific">Jeotgalibacillus campisalis</name>
    <dbReference type="NCBI Taxonomy" id="220754"/>
    <lineage>
        <taxon>Bacteria</taxon>
        <taxon>Bacillati</taxon>
        <taxon>Bacillota</taxon>
        <taxon>Bacilli</taxon>
        <taxon>Bacillales</taxon>
        <taxon>Caryophanaceae</taxon>
        <taxon>Jeotgalibacillus</taxon>
    </lineage>
</organism>
<evidence type="ECO:0000256" key="1">
    <source>
        <dbReference type="ARBA" id="ARBA00006739"/>
    </source>
</evidence>
<gene>
    <name evidence="6" type="ORF">KR50_21340</name>
</gene>
<dbReference type="InterPro" id="IPR029044">
    <property type="entry name" value="Nucleotide-diphossugar_trans"/>
</dbReference>
<keyword evidence="3" id="KW-0808">Transferase</keyword>
<dbReference type="Proteomes" id="UP000031972">
    <property type="component" value="Unassembled WGS sequence"/>
</dbReference>
<dbReference type="RefSeq" id="WP_041057888.1">
    <property type="nucleotide sequence ID" value="NZ_JXRR01000014.1"/>
</dbReference>
<evidence type="ECO:0000313" key="6">
    <source>
        <dbReference type="EMBL" id="KIL47967.1"/>
    </source>
</evidence>
<accession>A0A0C2VGG0</accession>
<evidence type="ECO:0000256" key="3">
    <source>
        <dbReference type="ARBA" id="ARBA00022679"/>
    </source>
</evidence>
<feature type="transmembrane region" description="Helical" evidence="4">
    <location>
        <begin position="306"/>
        <end position="324"/>
    </location>
</feature>
<dbReference type="EMBL" id="JXRR01000014">
    <property type="protein sequence ID" value="KIL47967.1"/>
    <property type="molecule type" value="Genomic_DNA"/>
</dbReference>
<dbReference type="SUPFAM" id="SSF53448">
    <property type="entry name" value="Nucleotide-diphospho-sugar transferases"/>
    <property type="match status" value="1"/>
</dbReference>
<name>A0A0C2VGG0_9BACL</name>
<sequence length="366" mass="41419">MIILVNFILLLFIVLTLINVFTMPSFKKTSHTKSGKVSILIPMRNEEKNVEDLIKSIKEIHYPSFEVIILNDQSTDKTQDLLDQAIFGDPRFNVITGTPLPEGWVGKVHACSQLSTKGSGEYFLFLDADVRVKPDVIDQAMHIMGKYKAGLVTGFPRFPVAPFLGKLLVPLQHFFIFFHLPNIVANKTVFPAFTAAHGAFMFFERKAYESIGGHRSVQNSLIEDIQITRTLKKSGHKAVLANVTPSVTCFMYDTNKEVWNGFLKNIYVGLGRSPFTAILVSLFYLIFYSAPLFFAAAALWTKEWTWLIPLLLVFIQTAIIDRVTKQTPLHFLLMPLSALALTVLLWSSMIRSATQKGYEWKGRTYK</sequence>
<keyword evidence="2" id="KW-0328">Glycosyltransferase</keyword>
<protein>
    <recommendedName>
        <fullName evidence="5">Glycosyltransferase 2-like domain-containing protein</fullName>
    </recommendedName>
</protein>
<feature type="transmembrane region" description="Helical" evidence="4">
    <location>
        <begin position="6"/>
        <end position="26"/>
    </location>
</feature>
<dbReference type="PATRIC" id="fig|220754.4.peg.2150"/>
<dbReference type="GO" id="GO:0016757">
    <property type="term" value="F:glycosyltransferase activity"/>
    <property type="evidence" value="ECO:0007669"/>
    <property type="project" value="UniProtKB-KW"/>
</dbReference>
<evidence type="ECO:0000256" key="4">
    <source>
        <dbReference type="SAM" id="Phobius"/>
    </source>
</evidence>
<dbReference type="PANTHER" id="PTHR43630">
    <property type="entry name" value="POLY-BETA-1,6-N-ACETYL-D-GLUCOSAMINE SYNTHASE"/>
    <property type="match status" value="1"/>
</dbReference>
<reference evidence="6 7" key="1">
    <citation type="submission" date="2015-01" db="EMBL/GenBank/DDBJ databases">
        <title>Jeotgalibacillus campisalis genome sequencing.</title>
        <authorList>
            <person name="Goh K.M."/>
            <person name="Chan K.-G."/>
            <person name="Yaakop A.S."/>
            <person name="Ee R."/>
            <person name="Gan H.M."/>
            <person name="Chan C.S."/>
        </authorList>
    </citation>
    <scope>NUCLEOTIDE SEQUENCE [LARGE SCALE GENOMIC DNA]</scope>
    <source>
        <strain evidence="6 7">SF-57</strain>
    </source>
</reference>
<dbReference type="InterPro" id="IPR001173">
    <property type="entry name" value="Glyco_trans_2-like"/>
</dbReference>
<proteinExistence type="inferred from homology"/>
<evidence type="ECO:0000259" key="5">
    <source>
        <dbReference type="Pfam" id="PF00535"/>
    </source>
</evidence>
<evidence type="ECO:0000256" key="2">
    <source>
        <dbReference type="ARBA" id="ARBA00022676"/>
    </source>
</evidence>
<dbReference type="Gene3D" id="3.90.550.10">
    <property type="entry name" value="Spore Coat Polysaccharide Biosynthesis Protein SpsA, Chain A"/>
    <property type="match status" value="1"/>
</dbReference>
<keyword evidence="7" id="KW-1185">Reference proteome</keyword>
<keyword evidence="4" id="KW-1133">Transmembrane helix</keyword>
<keyword evidence="4" id="KW-0472">Membrane</keyword>
<feature type="transmembrane region" description="Helical" evidence="4">
    <location>
        <begin position="275"/>
        <end position="300"/>
    </location>
</feature>
<comment type="similarity">
    <text evidence="1">Belongs to the glycosyltransferase 2 family.</text>
</comment>